<dbReference type="OrthoDB" id="5967843at2759"/>
<dbReference type="EMBL" id="JAACJN010000200">
    <property type="protein sequence ID" value="KAF5362680.1"/>
    <property type="molecule type" value="Genomic_DNA"/>
</dbReference>
<dbReference type="Proteomes" id="UP000518752">
    <property type="component" value="Unassembled WGS sequence"/>
</dbReference>
<proteinExistence type="predicted"/>
<protein>
    <recommendedName>
        <fullName evidence="2">Nephrocystin 3-like N-terminal domain-containing protein</fullName>
    </recommendedName>
</protein>
<dbReference type="AlphaFoldDB" id="A0A8H5GDD7"/>
<accession>A0A8H5GDD7</accession>
<name>A0A8H5GDD7_9AGAR</name>
<organism evidence="3 4">
    <name type="scientific">Collybiopsis confluens</name>
    <dbReference type="NCBI Taxonomy" id="2823264"/>
    <lineage>
        <taxon>Eukaryota</taxon>
        <taxon>Fungi</taxon>
        <taxon>Dikarya</taxon>
        <taxon>Basidiomycota</taxon>
        <taxon>Agaricomycotina</taxon>
        <taxon>Agaricomycetes</taxon>
        <taxon>Agaricomycetidae</taxon>
        <taxon>Agaricales</taxon>
        <taxon>Marasmiineae</taxon>
        <taxon>Omphalotaceae</taxon>
        <taxon>Collybiopsis</taxon>
    </lineage>
</organism>
<sequence length="649" mass="73256">MSGKALEDYPGLVELRRHTAPSALYDAVSWVPRPNFHHSAVSQRILADLEVWTKSAFESDDFTMRWLHGTEESGKSVLAQELAKACAKADSLAGTFFFSNFDAKRNTCQCICATIALQMVSFIPGLCPIVDGVVSKNPSVLATSLECQFEELVTKPWLQALEASNSDAAFEDVYNPSKRLKTSETGYVTGASPSINTRTLILDGLDECASTDELGPLLSVLSETIQKRVLPLRILVTSRQEPYIISMLRKPCTRNVCRWIPLDDTYQASCEVRALVQAHLGRIVQQHSRSVPNIPRLWPSPEQIEILVQKASGNFSYLAMVVKYVGEDGAAPADRLDLVLEANPDVEEVSPSTMLDALYRHILLSQKNLPLLLQILGALITQDILDENFQDRWKLSRLSFITDFLQIPFETLAEVLSGIHCFFRDSSPFESDLHFGNESIPDFLRSQKRSRNGFVEVEVHHDSLAQLCLEILTAKPPSQPQLSLCTRYEYAYHHWVYHSMYAKGTPQLLMSLEAFDVYAMATRRVWGVNWWGCELQTLAEFLSNIYQVWLRFLSISPKGQRLLQHFYAFCAFGFLLTVRCKDGQAEEVPVSLTSKFYEDHMPKFYLECHLLSELALSTIRSVPPHSIEAGISPLKPKQHSGIVKMKWLR</sequence>
<keyword evidence="4" id="KW-1185">Reference proteome</keyword>
<reference evidence="3 4" key="1">
    <citation type="journal article" date="2020" name="ISME J.">
        <title>Uncovering the hidden diversity of litter-decomposition mechanisms in mushroom-forming fungi.</title>
        <authorList>
            <person name="Floudas D."/>
            <person name="Bentzer J."/>
            <person name="Ahren D."/>
            <person name="Johansson T."/>
            <person name="Persson P."/>
            <person name="Tunlid A."/>
        </authorList>
    </citation>
    <scope>NUCLEOTIDE SEQUENCE [LARGE SCALE GENOMIC DNA]</scope>
    <source>
        <strain evidence="3 4">CBS 406.79</strain>
    </source>
</reference>
<dbReference type="PANTHER" id="PTHR10039:SF17">
    <property type="entry name" value="FUNGAL STAND N-TERMINAL GOODBYE DOMAIN-CONTAINING PROTEIN-RELATED"/>
    <property type="match status" value="1"/>
</dbReference>
<dbReference type="InterPro" id="IPR056884">
    <property type="entry name" value="NPHP3-like_N"/>
</dbReference>
<evidence type="ECO:0000256" key="1">
    <source>
        <dbReference type="ARBA" id="ARBA00022737"/>
    </source>
</evidence>
<gene>
    <name evidence="3" type="ORF">D9757_014040</name>
</gene>
<dbReference type="PANTHER" id="PTHR10039">
    <property type="entry name" value="AMELOGENIN"/>
    <property type="match status" value="1"/>
</dbReference>
<evidence type="ECO:0000313" key="3">
    <source>
        <dbReference type="EMBL" id="KAF5362680.1"/>
    </source>
</evidence>
<dbReference type="InterPro" id="IPR027417">
    <property type="entry name" value="P-loop_NTPase"/>
</dbReference>
<keyword evidence="1" id="KW-0677">Repeat</keyword>
<evidence type="ECO:0000313" key="4">
    <source>
        <dbReference type="Proteomes" id="UP000518752"/>
    </source>
</evidence>
<dbReference type="Pfam" id="PF24883">
    <property type="entry name" value="NPHP3_N"/>
    <property type="match status" value="2"/>
</dbReference>
<feature type="domain" description="Nephrocystin 3-like N-terminal" evidence="2">
    <location>
        <begin position="197"/>
        <end position="239"/>
    </location>
</feature>
<comment type="caution">
    <text evidence="3">The sequence shown here is derived from an EMBL/GenBank/DDBJ whole genome shotgun (WGS) entry which is preliminary data.</text>
</comment>
<dbReference type="SUPFAM" id="SSF52540">
    <property type="entry name" value="P-loop containing nucleoside triphosphate hydrolases"/>
    <property type="match status" value="1"/>
</dbReference>
<evidence type="ECO:0000259" key="2">
    <source>
        <dbReference type="Pfam" id="PF24883"/>
    </source>
</evidence>
<feature type="domain" description="Nephrocystin 3-like N-terminal" evidence="2">
    <location>
        <begin position="60"/>
        <end position="155"/>
    </location>
</feature>